<evidence type="ECO:0000313" key="2">
    <source>
        <dbReference type="EMBL" id="KAH6889391.1"/>
    </source>
</evidence>
<comment type="caution">
    <text evidence="2">The sequence shown here is derived from an EMBL/GenBank/DDBJ whole genome shotgun (WGS) entry which is preliminary data.</text>
</comment>
<dbReference type="Proteomes" id="UP000777438">
    <property type="component" value="Unassembled WGS sequence"/>
</dbReference>
<gene>
    <name evidence="2" type="ORF">B0T10DRAFT_572778</name>
</gene>
<organism evidence="2 3">
    <name type="scientific">Thelonectria olida</name>
    <dbReference type="NCBI Taxonomy" id="1576542"/>
    <lineage>
        <taxon>Eukaryota</taxon>
        <taxon>Fungi</taxon>
        <taxon>Dikarya</taxon>
        <taxon>Ascomycota</taxon>
        <taxon>Pezizomycotina</taxon>
        <taxon>Sordariomycetes</taxon>
        <taxon>Hypocreomycetidae</taxon>
        <taxon>Hypocreales</taxon>
        <taxon>Nectriaceae</taxon>
        <taxon>Thelonectria</taxon>
    </lineage>
</organism>
<dbReference type="AlphaFoldDB" id="A0A9P9APV3"/>
<protein>
    <submittedName>
        <fullName evidence="2">Uncharacterized protein</fullName>
    </submittedName>
</protein>
<dbReference type="EMBL" id="JAGPYM010000011">
    <property type="protein sequence ID" value="KAH6889391.1"/>
    <property type="molecule type" value="Genomic_DNA"/>
</dbReference>
<feature type="compositionally biased region" description="Polar residues" evidence="1">
    <location>
        <begin position="49"/>
        <end position="62"/>
    </location>
</feature>
<reference evidence="2 3" key="1">
    <citation type="journal article" date="2021" name="Nat. Commun.">
        <title>Genetic determinants of endophytism in the Arabidopsis root mycobiome.</title>
        <authorList>
            <person name="Mesny F."/>
            <person name="Miyauchi S."/>
            <person name="Thiergart T."/>
            <person name="Pickel B."/>
            <person name="Atanasova L."/>
            <person name="Karlsson M."/>
            <person name="Huettel B."/>
            <person name="Barry K.W."/>
            <person name="Haridas S."/>
            <person name="Chen C."/>
            <person name="Bauer D."/>
            <person name="Andreopoulos W."/>
            <person name="Pangilinan J."/>
            <person name="LaButti K."/>
            <person name="Riley R."/>
            <person name="Lipzen A."/>
            <person name="Clum A."/>
            <person name="Drula E."/>
            <person name="Henrissat B."/>
            <person name="Kohler A."/>
            <person name="Grigoriev I.V."/>
            <person name="Martin F.M."/>
            <person name="Hacquard S."/>
        </authorList>
    </citation>
    <scope>NUCLEOTIDE SEQUENCE [LARGE SCALE GENOMIC DNA]</scope>
    <source>
        <strain evidence="2 3">MPI-CAGE-CH-0241</strain>
    </source>
</reference>
<accession>A0A9P9APV3</accession>
<evidence type="ECO:0000256" key="1">
    <source>
        <dbReference type="SAM" id="MobiDB-lite"/>
    </source>
</evidence>
<feature type="region of interest" description="Disordered" evidence="1">
    <location>
        <begin position="14"/>
        <end position="73"/>
    </location>
</feature>
<sequence length="150" mass="16378">MAAQLDVPKAVDAVVEQGRDAQSAGHGAKNFGHAGRVSDHLSAVRSQRRATLTSGANAQSDPEQPRQGDEQPRYAAGIMNSIGHAAVEGNSELQVGNTYINNYSEPNRNRCIADLRLTDPRDDKTRIEQTKGGLLKDSYCWILDNDDFQQ</sequence>
<dbReference type="OrthoDB" id="538223at2759"/>
<proteinExistence type="predicted"/>
<name>A0A9P9APV3_9HYPO</name>
<feature type="compositionally biased region" description="Basic and acidic residues" evidence="1">
    <location>
        <begin position="63"/>
        <end position="72"/>
    </location>
</feature>
<keyword evidence="3" id="KW-1185">Reference proteome</keyword>
<evidence type="ECO:0000313" key="3">
    <source>
        <dbReference type="Proteomes" id="UP000777438"/>
    </source>
</evidence>